<dbReference type="EMBL" id="VSSQ01026881">
    <property type="protein sequence ID" value="MPM75812.1"/>
    <property type="molecule type" value="Genomic_DNA"/>
</dbReference>
<name>A0A645CG50_9ZZZZ</name>
<dbReference type="Pfam" id="PF02811">
    <property type="entry name" value="PHP"/>
    <property type="match status" value="1"/>
</dbReference>
<feature type="domain" description="Polymerase/histidinol phosphatase N-terminal" evidence="1">
    <location>
        <begin position="5"/>
        <end position="70"/>
    </location>
</feature>
<dbReference type="InterPro" id="IPR016195">
    <property type="entry name" value="Pol/histidinol_Pase-like"/>
</dbReference>
<dbReference type="EC" id="3.1.13.-" evidence="2"/>
<keyword evidence="2" id="KW-0378">Hydrolase</keyword>
<evidence type="ECO:0000259" key="1">
    <source>
        <dbReference type="SMART" id="SM00481"/>
    </source>
</evidence>
<dbReference type="InterPro" id="IPR003141">
    <property type="entry name" value="Pol/His_phosphatase_N"/>
</dbReference>
<sequence>MKVKAEFHCHTTASDGRLSPSQVVELAKEKSVKLLAITDHDTTEGIEEALNRGKELGVNIIPGIELSCLHNGESVHILGYFKGEGYKNSELLTYLSSLKKSRLERATLMVENLEKYFDLKVDLNRVLELGEGVVARPHLAQAIIEAGYNYDWNYIFDKFISKNSPAYVENKRISISEGINFLKKHDCIVILAHPKLIKKSPVKEFLSYGFDGLEAIYFQNFKRETDELISLCRRNNLLITCGSDFHGILSGDTKHGILGDMSIDEEYFNRFLHRYNS</sequence>
<proteinExistence type="predicted"/>
<dbReference type="Gene3D" id="3.20.20.140">
    <property type="entry name" value="Metal-dependent hydrolases"/>
    <property type="match status" value="1"/>
</dbReference>
<dbReference type="AlphaFoldDB" id="A0A645CG50"/>
<dbReference type="Gene3D" id="1.10.150.650">
    <property type="match status" value="1"/>
</dbReference>
<gene>
    <name evidence="2" type="primary">yciV_14</name>
    <name evidence="2" type="ORF">SDC9_122806</name>
</gene>
<comment type="caution">
    <text evidence="2">The sequence shown here is derived from an EMBL/GenBank/DDBJ whole genome shotgun (WGS) entry which is preliminary data.</text>
</comment>
<dbReference type="GO" id="GO:0004534">
    <property type="term" value="F:5'-3' RNA exonuclease activity"/>
    <property type="evidence" value="ECO:0007669"/>
    <property type="project" value="TreeGrafter"/>
</dbReference>
<evidence type="ECO:0000313" key="2">
    <source>
        <dbReference type="EMBL" id="MPM75812.1"/>
    </source>
</evidence>
<organism evidence="2">
    <name type="scientific">bioreactor metagenome</name>
    <dbReference type="NCBI Taxonomy" id="1076179"/>
    <lineage>
        <taxon>unclassified sequences</taxon>
        <taxon>metagenomes</taxon>
        <taxon>ecological metagenomes</taxon>
    </lineage>
</organism>
<dbReference type="SUPFAM" id="SSF89550">
    <property type="entry name" value="PHP domain-like"/>
    <property type="match status" value="1"/>
</dbReference>
<dbReference type="PANTHER" id="PTHR42924">
    <property type="entry name" value="EXONUCLEASE"/>
    <property type="match status" value="1"/>
</dbReference>
<reference evidence="2" key="1">
    <citation type="submission" date="2019-08" db="EMBL/GenBank/DDBJ databases">
        <authorList>
            <person name="Kucharzyk K."/>
            <person name="Murdoch R.W."/>
            <person name="Higgins S."/>
            <person name="Loffler F."/>
        </authorList>
    </citation>
    <scope>NUCLEOTIDE SEQUENCE</scope>
</reference>
<accession>A0A645CG50</accession>
<dbReference type="PANTHER" id="PTHR42924:SF3">
    <property type="entry name" value="POLYMERASE_HISTIDINOL PHOSPHATASE N-TERMINAL DOMAIN-CONTAINING PROTEIN"/>
    <property type="match status" value="1"/>
</dbReference>
<dbReference type="CDD" id="cd07438">
    <property type="entry name" value="PHP_HisPPase_AMP"/>
    <property type="match status" value="1"/>
</dbReference>
<protein>
    <submittedName>
        <fullName evidence="2">5'-3' exoribonuclease</fullName>
        <ecNumber evidence="2">3.1.13.-</ecNumber>
    </submittedName>
</protein>
<dbReference type="InterPro" id="IPR004013">
    <property type="entry name" value="PHP_dom"/>
</dbReference>
<dbReference type="GO" id="GO:0035312">
    <property type="term" value="F:5'-3' DNA exonuclease activity"/>
    <property type="evidence" value="ECO:0007669"/>
    <property type="project" value="TreeGrafter"/>
</dbReference>
<dbReference type="InterPro" id="IPR052018">
    <property type="entry name" value="PHP_domain"/>
</dbReference>
<dbReference type="SMART" id="SM00481">
    <property type="entry name" value="POLIIIAc"/>
    <property type="match status" value="1"/>
</dbReference>